<evidence type="ECO:0000313" key="2">
    <source>
        <dbReference type="Proteomes" id="UP000006462"/>
    </source>
</evidence>
<reference evidence="1 2" key="1">
    <citation type="submission" date="2009-12" db="EMBL/GenBank/DDBJ databases">
        <authorList>
            <person name="Shrivastava S."/>
            <person name="Madupu R."/>
            <person name="Durkin A.S."/>
            <person name="Torralba M."/>
            <person name="Methe B."/>
            <person name="Sutton G.G."/>
            <person name="Strausberg R.L."/>
            <person name="Nelson K.E."/>
        </authorList>
    </citation>
    <scope>NUCLEOTIDE SEQUENCE [LARGE SCALE GENOMIC DNA]</scope>
    <source>
        <strain evidence="1 2">W5455</strain>
    </source>
</reference>
<gene>
    <name evidence="1" type="ORF">HMPREF7215_0499</name>
</gene>
<name>A0ABM9ZSY7_9BACT</name>
<comment type="caution">
    <text evidence="1">The sequence shown here is derived from an EMBL/GenBank/DDBJ whole genome shotgun (WGS) entry which is preliminary data.</text>
</comment>
<dbReference type="Proteomes" id="UP000006462">
    <property type="component" value="Unassembled WGS sequence"/>
</dbReference>
<keyword evidence="2" id="KW-1185">Reference proteome</keyword>
<dbReference type="EMBL" id="ADFP01000102">
    <property type="protein sequence ID" value="EFB89959.1"/>
    <property type="molecule type" value="Genomic_DNA"/>
</dbReference>
<sequence>MNVWGAVLLSTAKKMRKTAPQTAKNSLLCSQAVLYFS</sequence>
<organism evidence="1 2">
    <name type="scientific">Pyramidobacter piscolens W5455</name>
    <dbReference type="NCBI Taxonomy" id="352165"/>
    <lineage>
        <taxon>Bacteria</taxon>
        <taxon>Thermotogati</taxon>
        <taxon>Synergistota</taxon>
        <taxon>Synergistia</taxon>
        <taxon>Synergistales</taxon>
        <taxon>Dethiosulfovibrionaceae</taxon>
        <taxon>Pyramidobacter</taxon>
    </lineage>
</organism>
<evidence type="ECO:0000313" key="1">
    <source>
        <dbReference type="EMBL" id="EFB89959.1"/>
    </source>
</evidence>
<protein>
    <submittedName>
        <fullName evidence="1">Uncharacterized protein</fullName>
    </submittedName>
</protein>
<proteinExistence type="predicted"/>
<accession>A0ABM9ZSY7</accession>